<dbReference type="AlphaFoldDB" id="A0A9D4Z802"/>
<evidence type="ECO:0000313" key="1">
    <source>
        <dbReference type="EMBL" id="KAI5064315.1"/>
    </source>
</evidence>
<dbReference type="EMBL" id="JABFUD020000020">
    <property type="protein sequence ID" value="KAI5064315.1"/>
    <property type="molecule type" value="Genomic_DNA"/>
</dbReference>
<name>A0A9D4Z802_ADICA</name>
<protein>
    <submittedName>
        <fullName evidence="1">Uncharacterized protein</fullName>
    </submittedName>
</protein>
<evidence type="ECO:0000313" key="2">
    <source>
        <dbReference type="Proteomes" id="UP000886520"/>
    </source>
</evidence>
<gene>
    <name evidence="1" type="ORF">GOP47_0020985</name>
</gene>
<proteinExistence type="predicted"/>
<reference evidence="1" key="1">
    <citation type="submission" date="2021-01" db="EMBL/GenBank/DDBJ databases">
        <title>Adiantum capillus-veneris genome.</title>
        <authorList>
            <person name="Fang Y."/>
            <person name="Liao Q."/>
        </authorList>
    </citation>
    <scope>NUCLEOTIDE SEQUENCE</scope>
    <source>
        <strain evidence="1">H3</strain>
        <tissue evidence="1">Leaf</tissue>
    </source>
</reference>
<sequence>MWEILCDAGLGDLHGVGSRVAQLQEVESMKGEIGCYCEEHRAVLPQQGLVVESSQRRLCYIYGGYCNQVREREEEQVGATSEGCCLWMLASKEARC</sequence>
<dbReference type="Proteomes" id="UP000886520">
    <property type="component" value="Chromosome 20"/>
</dbReference>
<keyword evidence="2" id="KW-1185">Reference proteome</keyword>
<comment type="caution">
    <text evidence="1">The sequence shown here is derived from an EMBL/GenBank/DDBJ whole genome shotgun (WGS) entry which is preliminary data.</text>
</comment>
<organism evidence="1 2">
    <name type="scientific">Adiantum capillus-veneris</name>
    <name type="common">Maidenhair fern</name>
    <dbReference type="NCBI Taxonomy" id="13818"/>
    <lineage>
        <taxon>Eukaryota</taxon>
        <taxon>Viridiplantae</taxon>
        <taxon>Streptophyta</taxon>
        <taxon>Embryophyta</taxon>
        <taxon>Tracheophyta</taxon>
        <taxon>Polypodiopsida</taxon>
        <taxon>Polypodiidae</taxon>
        <taxon>Polypodiales</taxon>
        <taxon>Pteridineae</taxon>
        <taxon>Pteridaceae</taxon>
        <taxon>Vittarioideae</taxon>
        <taxon>Adiantum</taxon>
    </lineage>
</organism>
<accession>A0A9D4Z802</accession>